<evidence type="ECO:0000313" key="3">
    <source>
        <dbReference type="Proteomes" id="UP000019763"/>
    </source>
</evidence>
<comment type="caution">
    <text evidence="2">The sequence shown here is derived from an EMBL/GenBank/DDBJ whole genome shotgun (WGS) entry which is preliminary data.</text>
</comment>
<feature type="compositionally biased region" description="Acidic residues" evidence="1">
    <location>
        <begin position="121"/>
        <end position="148"/>
    </location>
</feature>
<evidence type="ECO:0000313" key="2">
    <source>
        <dbReference type="EMBL" id="EZG55245.1"/>
    </source>
</evidence>
<reference evidence="2" key="1">
    <citation type="submission" date="2013-12" db="EMBL/GenBank/DDBJ databases">
        <authorList>
            <person name="Omoto C.K."/>
            <person name="Sibley D."/>
            <person name="Venepally P."/>
            <person name="Hadjithomas M."/>
            <person name="Karamycheva S."/>
            <person name="Brunk B."/>
            <person name="Roos D."/>
            <person name="Caler E."/>
            <person name="Lorenzi H."/>
        </authorList>
    </citation>
    <scope>NUCLEOTIDE SEQUENCE</scope>
</reference>
<keyword evidence="3" id="KW-1185">Reference proteome</keyword>
<feature type="region of interest" description="Disordered" evidence="1">
    <location>
        <begin position="517"/>
        <end position="543"/>
    </location>
</feature>
<gene>
    <name evidence="2" type="ORF">GNI_115730</name>
</gene>
<protein>
    <submittedName>
        <fullName evidence="2">Uncharacterized protein</fullName>
    </submittedName>
</protein>
<sequence>MFFDDEAEVDETVDRLMPASSDEEASEDEIGEDPTLGGFICDDDDDGEDDDGEDDDGEDDDGEDDDGEDDEGEDDRDGDGAIDKGAYASSVNDGDDEDDDVEEFIKDRKRVLKQTKRFLSDEDDDSQLFEEGEDLDGVNKDDGDDFNESDFIIDTGPSGPAAAVRLIQSDSLDHSAGQRSSSGHASVPSGPGGRGVSTDAGREYISLDEDSADLTGKHRPPELEDGEVVVAGQADVEDGYNVALQTDAGGLLSAGSSSDVEESAAVLHRKPLMNLKTGNQAGNETGNQRGWVCDQKKTGDQQVMYQRVMDQTSGRRGPPSRRSDMRQTSTARRSRFFDMDRGSTCATSGLVGDGSLGTGLGRRDNVRNDIRNDIRNDETELRHKRVRREERPTAASLESEYIVHLDTEVCAVPRTQFSKYCCFLPDGLEIDDEGREVVPHLLWDTDLDDFDNAQLCKAKAGCFVVRSRCRLEERKRQLELPNGKIVTVPTKTFVTSHELIPFDEALWEDNVTTEIVSSTPPTTKVPDRTNIDRTDVDENPDMFPGERTGAVVHSETVIGHIFTTRLPLTRRRLARKQKLKNLRRLKLDLLEQYGELPPHWFLSERQTARQKRLERLRSRVHARTFQQARHEGYNYLIEDDDQTALGNCAALV</sequence>
<dbReference type="EMBL" id="AFNH02000860">
    <property type="protein sequence ID" value="EZG55245.1"/>
    <property type="molecule type" value="Genomic_DNA"/>
</dbReference>
<feature type="compositionally biased region" description="Acidic residues" evidence="1">
    <location>
        <begin position="41"/>
        <end position="77"/>
    </location>
</feature>
<accession>A0A023B2X1</accession>
<feature type="region of interest" description="Disordered" evidence="1">
    <location>
        <begin position="115"/>
        <end position="200"/>
    </location>
</feature>
<dbReference type="AlphaFoldDB" id="A0A023B2X1"/>
<organism evidence="2 3">
    <name type="scientific">Gregarina niphandrodes</name>
    <name type="common">Septate eugregarine</name>
    <dbReference type="NCBI Taxonomy" id="110365"/>
    <lineage>
        <taxon>Eukaryota</taxon>
        <taxon>Sar</taxon>
        <taxon>Alveolata</taxon>
        <taxon>Apicomplexa</taxon>
        <taxon>Conoidasida</taxon>
        <taxon>Gregarinasina</taxon>
        <taxon>Eugregarinorida</taxon>
        <taxon>Gregarinidae</taxon>
        <taxon>Gregarina</taxon>
    </lineage>
</organism>
<feature type="compositionally biased region" description="Acidic residues" evidence="1">
    <location>
        <begin position="1"/>
        <end position="11"/>
    </location>
</feature>
<name>A0A023B2X1_GRENI</name>
<dbReference type="VEuPathDB" id="CryptoDB:GNI_115730"/>
<evidence type="ECO:0000256" key="1">
    <source>
        <dbReference type="SAM" id="MobiDB-lite"/>
    </source>
</evidence>
<dbReference type="RefSeq" id="XP_011131696.1">
    <property type="nucleotide sequence ID" value="XM_011133394.1"/>
</dbReference>
<feature type="region of interest" description="Disordered" evidence="1">
    <location>
        <begin position="1"/>
        <end position="100"/>
    </location>
</feature>
<dbReference type="Proteomes" id="UP000019763">
    <property type="component" value="Unassembled WGS sequence"/>
</dbReference>
<feature type="region of interest" description="Disordered" evidence="1">
    <location>
        <begin position="309"/>
        <end position="333"/>
    </location>
</feature>
<feature type="compositionally biased region" description="Basic and acidic residues" evidence="1">
    <location>
        <begin position="525"/>
        <end position="536"/>
    </location>
</feature>
<feature type="compositionally biased region" description="Acidic residues" evidence="1">
    <location>
        <begin position="21"/>
        <end position="32"/>
    </location>
</feature>
<dbReference type="GeneID" id="22914117"/>
<proteinExistence type="predicted"/>